<sequence>MAQSATSPPAPPRVEMHQALLTQKPQSRLPVLLSLRAPTLSGPRAGVALPSLGHLESGSGILVFAGTRRPERTGHTSEGEYLLWVLHLPTDPMCVASGQGRSYQAWFVGQPGFMELSSPQML</sequence>
<name>A0AC59YAE4_RANTA</name>
<organism evidence="1 2">
    <name type="scientific">Rangifer tarandus platyrhynchus</name>
    <name type="common">Svalbard reindeer</name>
    <dbReference type="NCBI Taxonomy" id="3082113"/>
    <lineage>
        <taxon>Eukaryota</taxon>
        <taxon>Metazoa</taxon>
        <taxon>Chordata</taxon>
        <taxon>Craniata</taxon>
        <taxon>Vertebrata</taxon>
        <taxon>Euteleostomi</taxon>
        <taxon>Mammalia</taxon>
        <taxon>Eutheria</taxon>
        <taxon>Laurasiatheria</taxon>
        <taxon>Artiodactyla</taxon>
        <taxon>Ruminantia</taxon>
        <taxon>Pecora</taxon>
        <taxon>Cervidae</taxon>
        <taxon>Odocoileinae</taxon>
        <taxon>Rangifer</taxon>
    </lineage>
</organism>
<accession>A0AC59YAE4</accession>
<reference evidence="1" key="1">
    <citation type="submission" date="2023-05" db="EMBL/GenBank/DDBJ databases">
        <authorList>
            <consortium name="ELIXIR-Norway"/>
        </authorList>
    </citation>
    <scope>NUCLEOTIDE SEQUENCE</scope>
</reference>
<gene>
    <name evidence="1" type="ORF">MRATA1EN22A_LOCUS3510</name>
</gene>
<evidence type="ECO:0000313" key="1">
    <source>
        <dbReference type="EMBL" id="CAM9508297.1"/>
    </source>
</evidence>
<reference evidence="1" key="2">
    <citation type="submission" date="2025-03" db="EMBL/GenBank/DDBJ databases">
        <authorList>
            <consortium name="ELIXIR-Norway"/>
            <consortium name="Elixir Norway"/>
        </authorList>
    </citation>
    <scope>NUCLEOTIDE SEQUENCE</scope>
</reference>
<dbReference type="EMBL" id="OX596095">
    <property type="protein sequence ID" value="CAM9508297.1"/>
    <property type="molecule type" value="Genomic_DNA"/>
</dbReference>
<protein>
    <submittedName>
        <fullName evidence="1">Uncharacterized protein</fullName>
    </submittedName>
</protein>
<dbReference type="Proteomes" id="UP001162501">
    <property type="component" value="Chromosome 11"/>
</dbReference>
<proteinExistence type="predicted"/>
<evidence type="ECO:0000313" key="2">
    <source>
        <dbReference type="Proteomes" id="UP001162501"/>
    </source>
</evidence>